<organism evidence="5 6">
    <name type="scientific">Penstemon smallii</name>
    <dbReference type="NCBI Taxonomy" id="265156"/>
    <lineage>
        <taxon>Eukaryota</taxon>
        <taxon>Viridiplantae</taxon>
        <taxon>Streptophyta</taxon>
        <taxon>Embryophyta</taxon>
        <taxon>Tracheophyta</taxon>
        <taxon>Spermatophyta</taxon>
        <taxon>Magnoliopsida</taxon>
        <taxon>eudicotyledons</taxon>
        <taxon>Gunneridae</taxon>
        <taxon>Pentapetalae</taxon>
        <taxon>asterids</taxon>
        <taxon>lamiids</taxon>
        <taxon>Lamiales</taxon>
        <taxon>Plantaginaceae</taxon>
        <taxon>Cheloneae</taxon>
        <taxon>Penstemon</taxon>
    </lineage>
</organism>
<keyword evidence="2" id="KW-1133">Transmembrane helix</keyword>
<dbReference type="Pfam" id="PF17172">
    <property type="entry name" value="GST_N_4"/>
    <property type="match status" value="1"/>
</dbReference>
<comment type="caution">
    <text evidence="5">The sequence shown here is derived from an EMBL/GenBank/DDBJ whole genome shotgun (WGS) entry which is preliminary data.</text>
</comment>
<dbReference type="Pfam" id="PF17171">
    <property type="entry name" value="GST_C_6"/>
    <property type="match status" value="1"/>
</dbReference>
<feature type="domain" description="Metaxin glutathione S-transferase" evidence="3">
    <location>
        <begin position="174"/>
        <end position="229"/>
    </location>
</feature>
<evidence type="ECO:0008006" key="7">
    <source>
        <dbReference type="Google" id="ProtNLM"/>
    </source>
</evidence>
<evidence type="ECO:0000313" key="5">
    <source>
        <dbReference type="EMBL" id="KAL3830124.1"/>
    </source>
</evidence>
<keyword evidence="2" id="KW-0472">Membrane</keyword>
<gene>
    <name evidence="5" type="ORF">ACJIZ3_018926</name>
</gene>
<sequence>MENVRVEREDELTLVARKPLFGLPTACSTCLPVYIYLKFSKIPFTLEFKNNYPDSDRIPFVECGDYVAYNNVNGGVIKTLKEDKIVDLDSDISSTPEWVSMKAMVESWLKDAVLYELWVGSDGKVAQSIYYSDLPWPIGKVLHFKQVRAVKQLLAITSSNAEEREQEVYDRASMVYKALSSKLEEESFFFERPTSLDAVFLGHVLFTLHALPETSILKSKLLEHPNLVTNAEKLKAEYIDSNSPSADPSSSASNRGPSRWSSKPEYKPPKREKTEEEKQFRKRSTYFVACQFIAVLVFISIFGGLEDADVDDDGIYE</sequence>
<keyword evidence="2" id="KW-0812">Transmembrane</keyword>
<dbReference type="Proteomes" id="UP001634393">
    <property type="component" value="Unassembled WGS sequence"/>
</dbReference>
<dbReference type="EMBL" id="JBJXBP010000005">
    <property type="protein sequence ID" value="KAL3830124.1"/>
    <property type="molecule type" value="Genomic_DNA"/>
</dbReference>
<dbReference type="InterPro" id="IPR033468">
    <property type="entry name" value="Metaxin_GST"/>
</dbReference>
<evidence type="ECO:0000259" key="4">
    <source>
        <dbReference type="Pfam" id="PF17172"/>
    </source>
</evidence>
<dbReference type="AlphaFoldDB" id="A0ABD3SZQ4"/>
<feature type="compositionally biased region" description="Basic and acidic residues" evidence="1">
    <location>
        <begin position="262"/>
        <end position="277"/>
    </location>
</feature>
<dbReference type="InterPro" id="IPR050931">
    <property type="entry name" value="Mito_Protein_Transport_Metaxin"/>
</dbReference>
<proteinExistence type="predicted"/>
<evidence type="ECO:0000313" key="6">
    <source>
        <dbReference type="Proteomes" id="UP001634393"/>
    </source>
</evidence>
<feature type="region of interest" description="Disordered" evidence="1">
    <location>
        <begin position="240"/>
        <end position="277"/>
    </location>
</feature>
<name>A0ABD3SZQ4_9LAMI</name>
<dbReference type="PANTHER" id="PTHR12289:SF41">
    <property type="entry name" value="FAILED AXON CONNECTIONS-RELATED"/>
    <property type="match status" value="1"/>
</dbReference>
<accession>A0ABD3SZQ4</accession>
<feature type="compositionally biased region" description="Low complexity" evidence="1">
    <location>
        <begin position="240"/>
        <end position="254"/>
    </location>
</feature>
<feature type="domain" description="Thioredoxin-like fold" evidence="4">
    <location>
        <begin position="29"/>
        <end position="122"/>
    </location>
</feature>
<reference evidence="5 6" key="1">
    <citation type="submission" date="2024-12" db="EMBL/GenBank/DDBJ databases">
        <title>The unique morphological basis and parallel evolutionary history of personate flowers in Penstemon.</title>
        <authorList>
            <person name="Depatie T.H."/>
            <person name="Wessinger C.A."/>
        </authorList>
    </citation>
    <scope>NUCLEOTIDE SEQUENCE [LARGE SCALE GENOMIC DNA]</scope>
    <source>
        <strain evidence="5">WTNN_2</strain>
        <tissue evidence="5">Leaf</tissue>
    </source>
</reference>
<evidence type="ECO:0000256" key="2">
    <source>
        <dbReference type="SAM" id="Phobius"/>
    </source>
</evidence>
<dbReference type="InterPro" id="IPR012336">
    <property type="entry name" value="Thioredoxin-like_fold"/>
</dbReference>
<keyword evidence="6" id="KW-1185">Reference proteome</keyword>
<feature type="transmembrane region" description="Helical" evidence="2">
    <location>
        <begin position="286"/>
        <end position="305"/>
    </location>
</feature>
<evidence type="ECO:0000256" key="1">
    <source>
        <dbReference type="SAM" id="MobiDB-lite"/>
    </source>
</evidence>
<dbReference type="PANTHER" id="PTHR12289">
    <property type="entry name" value="METAXIN RELATED"/>
    <property type="match status" value="1"/>
</dbReference>
<protein>
    <recommendedName>
        <fullName evidence="7">Metaxin</fullName>
    </recommendedName>
</protein>
<evidence type="ECO:0000259" key="3">
    <source>
        <dbReference type="Pfam" id="PF17171"/>
    </source>
</evidence>